<evidence type="ECO:0000256" key="5">
    <source>
        <dbReference type="SAM" id="MobiDB-lite"/>
    </source>
</evidence>
<feature type="signal peptide" evidence="6">
    <location>
        <begin position="1"/>
        <end position="16"/>
    </location>
</feature>
<dbReference type="Pfam" id="PF03443">
    <property type="entry name" value="AA9"/>
    <property type="match status" value="1"/>
</dbReference>
<feature type="chain" id="PRO_5026284721" evidence="6">
    <location>
        <begin position="17"/>
        <end position="390"/>
    </location>
</feature>
<sequence length="390" mass="39965">MSTLFAIAAFASAALAHGTVSGVVADGTYFSGWKNDYYYAVQNGGSIPTGVVGWYSEGLDNGYVGGDRTTYDSPDIICHKNAKAASSAATVKAGGTLDFQWTAWPESHVGPMITYVAKCDGDDCSSADKASLKFAKIEEAGFVDGEWAAISMIKNNNTWSVKVPETLAPGSYVFRHETIALHGAGSVNGAQNYPFCLNIDVTGSGSATPDGVLGTALYTNDEEGIVWNVYQADNSGYPVPGPALWDGASGSGSGSGSGSSTTAPSATAAPTSNSTTPVATATATAAPTTSAPATVVETPAPSSTATPTTGLGSEFTIDELEAYLTANTDATKEYTVDEIVALLEGANAKRIFSVCIVILVDVAMTGLGPPKELPSPLACPLTTPMRPMST</sequence>
<evidence type="ECO:0000313" key="8">
    <source>
        <dbReference type="EMBL" id="KAF2678857.1"/>
    </source>
</evidence>
<dbReference type="GO" id="GO:0004497">
    <property type="term" value="F:monooxygenase activity"/>
    <property type="evidence" value="ECO:0007669"/>
    <property type="project" value="UniProtKB-KW"/>
</dbReference>
<gene>
    <name evidence="8" type="ORF">K458DRAFT_408556</name>
</gene>
<dbReference type="InterPro" id="IPR005103">
    <property type="entry name" value="AA9_LPMO"/>
</dbReference>
<accession>A0A6G1IKU2</accession>
<comment type="cofactor">
    <cofactor evidence="1">
        <name>Cu(2+)</name>
        <dbReference type="ChEBI" id="CHEBI:29036"/>
    </cofactor>
</comment>
<proteinExistence type="predicted"/>
<organism evidence="8 9">
    <name type="scientific">Lentithecium fluviatile CBS 122367</name>
    <dbReference type="NCBI Taxonomy" id="1168545"/>
    <lineage>
        <taxon>Eukaryota</taxon>
        <taxon>Fungi</taxon>
        <taxon>Dikarya</taxon>
        <taxon>Ascomycota</taxon>
        <taxon>Pezizomycotina</taxon>
        <taxon>Dothideomycetes</taxon>
        <taxon>Pleosporomycetidae</taxon>
        <taxon>Pleosporales</taxon>
        <taxon>Massarineae</taxon>
        <taxon>Lentitheciaceae</taxon>
        <taxon>Lentithecium</taxon>
    </lineage>
</organism>
<keyword evidence="8" id="KW-0503">Monooxygenase</keyword>
<dbReference type="AlphaFoldDB" id="A0A6G1IKU2"/>
<dbReference type="InterPro" id="IPR049892">
    <property type="entry name" value="AA9"/>
</dbReference>
<dbReference type="OrthoDB" id="4849160at2759"/>
<keyword evidence="8" id="KW-0560">Oxidoreductase</keyword>
<dbReference type="PANTHER" id="PTHR33353">
    <property type="entry name" value="PUTATIVE (AFU_ORTHOLOGUE AFUA_1G12560)-RELATED"/>
    <property type="match status" value="1"/>
</dbReference>
<evidence type="ECO:0000259" key="7">
    <source>
        <dbReference type="Pfam" id="PF03443"/>
    </source>
</evidence>
<dbReference type="EMBL" id="MU005608">
    <property type="protein sequence ID" value="KAF2678857.1"/>
    <property type="molecule type" value="Genomic_DNA"/>
</dbReference>
<evidence type="ECO:0000256" key="6">
    <source>
        <dbReference type="SAM" id="SignalP"/>
    </source>
</evidence>
<keyword evidence="9" id="KW-1185">Reference proteome</keyword>
<evidence type="ECO:0000256" key="2">
    <source>
        <dbReference type="ARBA" id="ARBA00004613"/>
    </source>
</evidence>
<dbReference type="Gene3D" id="2.70.50.70">
    <property type="match status" value="1"/>
</dbReference>
<comment type="subcellular location">
    <subcellularLocation>
        <location evidence="2">Secreted</location>
    </subcellularLocation>
</comment>
<reference evidence="8" key="1">
    <citation type="journal article" date="2020" name="Stud. Mycol.">
        <title>101 Dothideomycetes genomes: a test case for predicting lifestyles and emergence of pathogens.</title>
        <authorList>
            <person name="Haridas S."/>
            <person name="Albert R."/>
            <person name="Binder M."/>
            <person name="Bloem J."/>
            <person name="Labutti K."/>
            <person name="Salamov A."/>
            <person name="Andreopoulos B."/>
            <person name="Baker S."/>
            <person name="Barry K."/>
            <person name="Bills G."/>
            <person name="Bluhm B."/>
            <person name="Cannon C."/>
            <person name="Castanera R."/>
            <person name="Culley D."/>
            <person name="Daum C."/>
            <person name="Ezra D."/>
            <person name="Gonzalez J."/>
            <person name="Henrissat B."/>
            <person name="Kuo A."/>
            <person name="Liang C."/>
            <person name="Lipzen A."/>
            <person name="Lutzoni F."/>
            <person name="Magnuson J."/>
            <person name="Mondo S."/>
            <person name="Nolan M."/>
            <person name="Ohm R."/>
            <person name="Pangilinan J."/>
            <person name="Park H.-J."/>
            <person name="Ramirez L."/>
            <person name="Alfaro M."/>
            <person name="Sun H."/>
            <person name="Tritt A."/>
            <person name="Yoshinaga Y."/>
            <person name="Zwiers L.-H."/>
            <person name="Turgeon B."/>
            <person name="Goodwin S."/>
            <person name="Spatafora J."/>
            <person name="Crous P."/>
            <person name="Grigoriev I."/>
        </authorList>
    </citation>
    <scope>NUCLEOTIDE SEQUENCE</scope>
    <source>
        <strain evidence="8">CBS 122367</strain>
    </source>
</reference>
<dbReference type="CDD" id="cd21175">
    <property type="entry name" value="LPMO_AA9"/>
    <property type="match status" value="1"/>
</dbReference>
<evidence type="ECO:0000313" key="9">
    <source>
        <dbReference type="Proteomes" id="UP000799291"/>
    </source>
</evidence>
<feature type="compositionally biased region" description="Low complexity" evidence="5">
    <location>
        <begin position="258"/>
        <end position="309"/>
    </location>
</feature>
<evidence type="ECO:0000256" key="1">
    <source>
        <dbReference type="ARBA" id="ARBA00001973"/>
    </source>
</evidence>
<evidence type="ECO:0000256" key="4">
    <source>
        <dbReference type="ARBA" id="ARBA00023157"/>
    </source>
</evidence>
<feature type="region of interest" description="Disordered" evidence="5">
    <location>
        <begin position="241"/>
        <end position="312"/>
    </location>
</feature>
<keyword evidence="4" id="KW-1015">Disulfide bond</keyword>
<dbReference type="PANTHER" id="PTHR33353:SF34">
    <property type="entry name" value="ENDO-BETA-1,4-GLUCANASE D"/>
    <property type="match status" value="1"/>
</dbReference>
<dbReference type="GO" id="GO:0005576">
    <property type="term" value="C:extracellular region"/>
    <property type="evidence" value="ECO:0007669"/>
    <property type="project" value="UniProtKB-SubCell"/>
</dbReference>
<protein>
    <submittedName>
        <fullName evidence="8">Lytic polysaccharide monooxygenase</fullName>
    </submittedName>
</protein>
<evidence type="ECO:0000256" key="3">
    <source>
        <dbReference type="ARBA" id="ARBA00022525"/>
    </source>
</evidence>
<name>A0A6G1IKU2_9PLEO</name>
<dbReference type="Proteomes" id="UP000799291">
    <property type="component" value="Unassembled WGS sequence"/>
</dbReference>
<keyword evidence="6" id="KW-0732">Signal</keyword>
<feature type="domain" description="Auxiliary Activity family 9 catalytic" evidence="7">
    <location>
        <begin position="17"/>
        <end position="233"/>
    </location>
</feature>
<keyword evidence="3" id="KW-0964">Secreted</keyword>